<dbReference type="InterPro" id="IPR027575">
    <property type="entry name" value="LD_lanti_pre"/>
</dbReference>
<proteinExistence type="predicted"/>
<organism evidence="1 2">
    <name type="scientific">Streptomyces sodiiphilus</name>
    <dbReference type="NCBI Taxonomy" id="226217"/>
    <lineage>
        <taxon>Bacteria</taxon>
        <taxon>Bacillati</taxon>
        <taxon>Actinomycetota</taxon>
        <taxon>Actinomycetes</taxon>
        <taxon>Kitasatosporales</taxon>
        <taxon>Streptomycetaceae</taxon>
        <taxon>Streptomyces</taxon>
    </lineage>
</organism>
<sequence>MTNTALLDPATALDEPPTTDLLDDEFALDVHIVIAEHPTGKFSCATSDGCGNTCANGASACNSFTDDPA</sequence>
<dbReference type="EMBL" id="BAAAMJ010000010">
    <property type="protein sequence ID" value="GAA1904887.1"/>
    <property type="molecule type" value="Genomic_DNA"/>
</dbReference>
<dbReference type="NCBIfam" id="TIGR04363">
    <property type="entry name" value="LD_lanti_pre"/>
    <property type="match status" value="1"/>
</dbReference>
<accession>A0ABN2NVZ6</accession>
<gene>
    <name evidence="1" type="ORF">GCM10009716_13580</name>
</gene>
<keyword evidence="2" id="KW-1185">Reference proteome</keyword>
<dbReference type="RefSeq" id="WP_344259596.1">
    <property type="nucleotide sequence ID" value="NZ_BAAAMJ010000010.1"/>
</dbReference>
<name>A0ABN2NVZ6_9ACTN</name>
<evidence type="ECO:0000313" key="1">
    <source>
        <dbReference type="EMBL" id="GAA1904887.1"/>
    </source>
</evidence>
<evidence type="ECO:0000313" key="2">
    <source>
        <dbReference type="Proteomes" id="UP001501303"/>
    </source>
</evidence>
<dbReference type="Proteomes" id="UP001501303">
    <property type="component" value="Unassembled WGS sequence"/>
</dbReference>
<protein>
    <recommendedName>
        <fullName evidence="3">FxLD family lantipeptide</fullName>
    </recommendedName>
</protein>
<comment type="caution">
    <text evidence="1">The sequence shown here is derived from an EMBL/GenBank/DDBJ whole genome shotgun (WGS) entry which is preliminary data.</text>
</comment>
<evidence type="ECO:0008006" key="3">
    <source>
        <dbReference type="Google" id="ProtNLM"/>
    </source>
</evidence>
<reference evidence="1 2" key="1">
    <citation type="journal article" date="2019" name="Int. J. Syst. Evol. Microbiol.">
        <title>The Global Catalogue of Microorganisms (GCM) 10K type strain sequencing project: providing services to taxonomists for standard genome sequencing and annotation.</title>
        <authorList>
            <consortium name="The Broad Institute Genomics Platform"/>
            <consortium name="The Broad Institute Genome Sequencing Center for Infectious Disease"/>
            <person name="Wu L."/>
            <person name="Ma J."/>
        </authorList>
    </citation>
    <scope>NUCLEOTIDE SEQUENCE [LARGE SCALE GENOMIC DNA]</scope>
    <source>
        <strain evidence="1 2">JCM 13581</strain>
    </source>
</reference>